<dbReference type="InterPro" id="IPR002018">
    <property type="entry name" value="CarbesteraseB"/>
</dbReference>
<reference evidence="6" key="1">
    <citation type="journal article" date="2015" name="Genome Announc.">
        <title>Draft whole-genome sequence of the biocontrol agent Trichoderma harzianum T6776.</title>
        <authorList>
            <person name="Baroncelli R."/>
            <person name="Piaggeschi G."/>
            <person name="Fiorini L."/>
            <person name="Bertolini E."/>
            <person name="Zapparata A."/>
            <person name="Pe M.E."/>
            <person name="Sarrocco S."/>
            <person name="Vannacci G."/>
        </authorList>
    </citation>
    <scope>NUCLEOTIDE SEQUENCE [LARGE SCALE GENOMIC DNA]</scope>
    <source>
        <strain evidence="6">T6776</strain>
    </source>
</reference>
<evidence type="ECO:0000256" key="2">
    <source>
        <dbReference type="ARBA" id="ARBA00022801"/>
    </source>
</evidence>
<dbReference type="EMBL" id="JOKZ01000128">
    <property type="protein sequence ID" value="KKP02985.1"/>
    <property type="molecule type" value="Genomic_DNA"/>
</dbReference>
<dbReference type="Pfam" id="PF00135">
    <property type="entry name" value="COesterase"/>
    <property type="match status" value="1"/>
</dbReference>
<dbReference type="ESTHER" id="triha-a0a0f9xej9">
    <property type="family name" value="Fungal_carboxylesterase_lipase"/>
</dbReference>
<gene>
    <name evidence="5" type="ORF">THAR02_04916</name>
</gene>
<dbReference type="InterPro" id="IPR050309">
    <property type="entry name" value="Type-B_Carboxylest/Lipase"/>
</dbReference>
<feature type="domain" description="Carboxylesterase type B" evidence="4">
    <location>
        <begin position="43"/>
        <end position="547"/>
    </location>
</feature>
<dbReference type="InterPro" id="IPR019826">
    <property type="entry name" value="Carboxylesterase_B_AS"/>
</dbReference>
<keyword evidence="3" id="KW-0732">Signal</keyword>
<accession>A0A0F9XEJ9</accession>
<feature type="chain" id="PRO_5005117642" description="Carboxylic ester hydrolase" evidence="3">
    <location>
        <begin position="21"/>
        <end position="555"/>
    </location>
</feature>
<evidence type="ECO:0000256" key="3">
    <source>
        <dbReference type="RuleBase" id="RU361235"/>
    </source>
</evidence>
<dbReference type="OMA" id="WGQFTYG"/>
<dbReference type="Gene3D" id="3.40.50.1820">
    <property type="entry name" value="alpha/beta hydrolase"/>
    <property type="match status" value="1"/>
</dbReference>
<dbReference type="EC" id="3.1.1.-" evidence="3"/>
<dbReference type="Proteomes" id="UP000034112">
    <property type="component" value="Unassembled WGS sequence"/>
</dbReference>
<proteinExistence type="inferred from homology"/>
<dbReference type="InterPro" id="IPR029058">
    <property type="entry name" value="AB_hydrolase_fold"/>
</dbReference>
<protein>
    <recommendedName>
        <fullName evidence="3">Carboxylic ester hydrolase</fullName>
        <ecNumber evidence="3">3.1.1.-</ecNumber>
    </recommendedName>
</protein>
<keyword evidence="2 3" id="KW-0378">Hydrolase</keyword>
<dbReference type="PANTHER" id="PTHR11559">
    <property type="entry name" value="CARBOXYLESTERASE"/>
    <property type="match status" value="1"/>
</dbReference>
<evidence type="ECO:0000313" key="6">
    <source>
        <dbReference type="Proteomes" id="UP000034112"/>
    </source>
</evidence>
<dbReference type="SUPFAM" id="SSF53474">
    <property type="entry name" value="alpha/beta-Hydrolases"/>
    <property type="match status" value="1"/>
</dbReference>
<dbReference type="PROSITE" id="PS00122">
    <property type="entry name" value="CARBOXYLESTERASE_B_1"/>
    <property type="match status" value="1"/>
</dbReference>
<dbReference type="AlphaFoldDB" id="A0A0F9XEJ9"/>
<dbReference type="OrthoDB" id="408631at2759"/>
<sequence>MSTTVELLLGSLALASSILGNDSSLPTVDLGYQIHRAISLDETFNTYNFTNIPYAEPPLGPLRFKAPIPPRGRKSGIQDGSIGKICPQANTKWNGIGSLFAAAYAADRLPFNYTQAEETLANSPPRAMDPRVTEDCLVLDVLVPKAVFHEQSKSRGAPVLVWIYGGGYALGDKTMFGSPNDLIAATQQGENQGAVWVAMNYRLGAFGFLSGPTLQENGTANAGLHDQRLALEWVQENIHKFGGDPDNVTLMGISAGGGSVMHQITAYGGLKPALFRQAITQSSAFVPNPGTQLQEDAFNDFLSLLNVSSLEEARALDSATLIEANTKQIAEAPHGTFIFGPTVDGDFVPGVPTKLVLQGSYSKGISILSSHMSHEGIFFIDPRAIDDETLLHQQLRNIFPHMSERNFDFVFNTLYSPTYDGSFPYKTPLERAELIIAESIFICNQNSMLKSAMQQGTAAFGYQFSIPPALHGGDQPYIFLNGPFPDVDPIISKFVQQTIAGFVNNGAPSEHIAGASIPPYATNKSVLNLALDSPIIIPDPTANERCAWWHKALYT</sequence>
<evidence type="ECO:0000313" key="5">
    <source>
        <dbReference type="EMBL" id="KKP02985.1"/>
    </source>
</evidence>
<evidence type="ECO:0000259" key="4">
    <source>
        <dbReference type="Pfam" id="PF00135"/>
    </source>
</evidence>
<comment type="similarity">
    <text evidence="1 3">Belongs to the type-B carboxylesterase/lipase family.</text>
</comment>
<name>A0A0F9XEJ9_TRIHA</name>
<comment type="caution">
    <text evidence="5">The sequence shown here is derived from an EMBL/GenBank/DDBJ whole genome shotgun (WGS) entry which is preliminary data.</text>
</comment>
<evidence type="ECO:0000256" key="1">
    <source>
        <dbReference type="ARBA" id="ARBA00005964"/>
    </source>
</evidence>
<feature type="signal peptide" evidence="3">
    <location>
        <begin position="1"/>
        <end position="20"/>
    </location>
</feature>
<organism evidence="5 6">
    <name type="scientific">Trichoderma harzianum</name>
    <name type="common">Hypocrea lixii</name>
    <dbReference type="NCBI Taxonomy" id="5544"/>
    <lineage>
        <taxon>Eukaryota</taxon>
        <taxon>Fungi</taxon>
        <taxon>Dikarya</taxon>
        <taxon>Ascomycota</taxon>
        <taxon>Pezizomycotina</taxon>
        <taxon>Sordariomycetes</taxon>
        <taxon>Hypocreomycetidae</taxon>
        <taxon>Hypocreales</taxon>
        <taxon>Hypocreaceae</taxon>
        <taxon>Trichoderma</taxon>
    </lineage>
</organism>
<dbReference type="GO" id="GO:0016787">
    <property type="term" value="F:hydrolase activity"/>
    <property type="evidence" value="ECO:0007669"/>
    <property type="project" value="UniProtKB-KW"/>
</dbReference>